<proteinExistence type="predicted"/>
<protein>
    <submittedName>
        <fullName evidence="3">Uncharacterized protein</fullName>
    </submittedName>
</protein>
<feature type="compositionally biased region" description="Pro residues" evidence="1">
    <location>
        <begin position="44"/>
        <end position="65"/>
    </location>
</feature>
<keyword evidence="2" id="KW-0812">Transmembrane</keyword>
<feature type="compositionally biased region" description="Pro residues" evidence="1">
    <location>
        <begin position="20"/>
        <end position="35"/>
    </location>
</feature>
<dbReference type="EMBL" id="AHJG01000102">
    <property type="protein sequence ID" value="EPA06099.1"/>
    <property type="molecule type" value="Genomic_DNA"/>
</dbReference>
<sequence>MFLPIYAQETPSEESELVPSPSPPTIPYPTPPTIPTPGDSTSPFPIPIPSPAPTPVPTPTPVPNPPPTPSIDWVWVGIGVAVAIGIAIGVEWVSRQNGIDLTKCPTTWLPEGTNTVTFTARTYKCVKGMGWVYPGKPKKLHSTLKHPVKKEFVSIKENL</sequence>
<reference evidence="3 4" key="1">
    <citation type="journal article" date="2012" name="J. Bacteriol.">
        <title>Genome Sequence of "Candidatus Nitrosoarchaeum limnia" BG20, a Low-Salinity Ammonia-Oxidizing Archaeon from the San Francisco Bay Estuary.</title>
        <authorList>
            <person name="Mosier A.C."/>
            <person name="Allen E.E."/>
            <person name="Kim M."/>
            <person name="Ferriera S."/>
            <person name="Francis C.A."/>
        </authorList>
    </citation>
    <scope>NUCLEOTIDE SEQUENCE [LARGE SCALE GENOMIC DNA]</scope>
    <source>
        <strain evidence="3 4">BG20</strain>
    </source>
</reference>
<evidence type="ECO:0000313" key="4">
    <source>
        <dbReference type="Proteomes" id="UP000014065"/>
    </source>
</evidence>
<keyword evidence="4" id="KW-1185">Reference proteome</keyword>
<dbReference type="Proteomes" id="UP000014065">
    <property type="component" value="Unassembled WGS sequence"/>
</dbReference>
<organism evidence="3 4">
    <name type="scientific">Candidatus Nitrosarchaeum limnium BG20</name>
    <dbReference type="NCBI Taxonomy" id="859192"/>
    <lineage>
        <taxon>Archaea</taxon>
        <taxon>Nitrososphaerota</taxon>
        <taxon>Nitrososphaeria</taxon>
        <taxon>Nitrosopumilales</taxon>
        <taxon>Nitrosopumilaceae</taxon>
        <taxon>Nitrosarchaeum</taxon>
    </lineage>
</organism>
<comment type="caution">
    <text evidence="3">The sequence shown here is derived from an EMBL/GenBank/DDBJ whole genome shotgun (WGS) entry which is preliminary data.</text>
</comment>
<feature type="transmembrane region" description="Helical" evidence="2">
    <location>
        <begin position="73"/>
        <end position="93"/>
    </location>
</feature>
<keyword evidence="2" id="KW-1133">Transmembrane helix</keyword>
<name>S2EUZ3_9ARCH</name>
<evidence type="ECO:0000313" key="3">
    <source>
        <dbReference type="EMBL" id="EPA06099.1"/>
    </source>
</evidence>
<feature type="region of interest" description="Disordered" evidence="1">
    <location>
        <begin position="1"/>
        <end position="65"/>
    </location>
</feature>
<accession>S2EUZ3</accession>
<evidence type="ECO:0000256" key="2">
    <source>
        <dbReference type="SAM" id="Phobius"/>
    </source>
</evidence>
<gene>
    <name evidence="3" type="ORF">BG20_I1782</name>
</gene>
<evidence type="ECO:0000256" key="1">
    <source>
        <dbReference type="SAM" id="MobiDB-lite"/>
    </source>
</evidence>
<keyword evidence="2" id="KW-0472">Membrane</keyword>
<dbReference type="AlphaFoldDB" id="S2EUZ3"/>